<organism evidence="3">
    <name type="scientific">Drosophila persimilis</name>
    <name type="common">Fruit fly</name>
    <dbReference type="NCBI Taxonomy" id="7234"/>
    <lineage>
        <taxon>Eukaryota</taxon>
        <taxon>Metazoa</taxon>
        <taxon>Ecdysozoa</taxon>
        <taxon>Arthropoda</taxon>
        <taxon>Hexapoda</taxon>
        <taxon>Insecta</taxon>
        <taxon>Pterygota</taxon>
        <taxon>Neoptera</taxon>
        <taxon>Endopterygota</taxon>
        <taxon>Diptera</taxon>
        <taxon>Brachycera</taxon>
        <taxon>Muscomorpha</taxon>
        <taxon>Ephydroidea</taxon>
        <taxon>Drosophilidae</taxon>
        <taxon>Drosophila</taxon>
        <taxon>Sophophora</taxon>
    </lineage>
</organism>
<evidence type="ECO:0000256" key="1">
    <source>
        <dbReference type="SAM" id="MobiDB-lite"/>
    </source>
</evidence>
<dbReference type="HOGENOM" id="CLU_2252797_0_0_1"/>
<dbReference type="EMBL" id="CH479191">
    <property type="protein sequence ID" value="EDW26145.1"/>
    <property type="molecule type" value="Genomic_DNA"/>
</dbReference>
<feature type="compositionally biased region" description="Acidic residues" evidence="1">
    <location>
        <begin position="28"/>
        <end position="45"/>
    </location>
</feature>
<feature type="region of interest" description="Disordered" evidence="1">
    <location>
        <begin position="1"/>
        <end position="104"/>
    </location>
</feature>
<evidence type="ECO:0000313" key="3">
    <source>
        <dbReference type="Proteomes" id="UP000008744"/>
    </source>
</evidence>
<name>B4GU62_DROPE</name>
<feature type="compositionally biased region" description="Basic and acidic residues" evidence="1">
    <location>
        <begin position="1"/>
        <end position="14"/>
    </location>
</feature>
<sequence length="104" mass="12060">MQDATHSQRDEETRMGWATLGRRQKDTGDDDYDYDYENEYVDVDDDKATTQSQTTSQDPAEYLCRSSPRFNTYPKGQGRGQKPKCEPQPEDSPKSRSMLLMRLL</sequence>
<accession>B4GU62</accession>
<proteinExistence type="predicted"/>
<keyword evidence="3" id="KW-1185">Reference proteome</keyword>
<feature type="compositionally biased region" description="Polar residues" evidence="1">
    <location>
        <begin position="49"/>
        <end position="58"/>
    </location>
</feature>
<evidence type="ECO:0000313" key="2">
    <source>
        <dbReference type="EMBL" id="EDW26145.1"/>
    </source>
</evidence>
<feature type="compositionally biased region" description="Basic and acidic residues" evidence="1">
    <location>
        <begin position="83"/>
        <end position="94"/>
    </location>
</feature>
<protein>
    <submittedName>
        <fullName evidence="2">GL25400</fullName>
    </submittedName>
</protein>
<dbReference type="AlphaFoldDB" id="B4GU62"/>
<gene>
    <name evidence="2" type="primary">Dper\GL25400</name>
    <name evidence="2" type="ORF">Dper_GL25400</name>
</gene>
<dbReference type="Proteomes" id="UP000008744">
    <property type="component" value="Unassembled WGS sequence"/>
</dbReference>
<reference evidence="2 3" key="1">
    <citation type="journal article" date="2007" name="Nature">
        <title>Evolution of genes and genomes on the Drosophila phylogeny.</title>
        <authorList>
            <consortium name="Drosophila 12 Genomes Consortium"/>
            <person name="Clark A.G."/>
            <person name="Eisen M.B."/>
            <person name="Smith D.R."/>
            <person name="Bergman C.M."/>
            <person name="Oliver B."/>
            <person name="Markow T.A."/>
            <person name="Kaufman T.C."/>
            <person name="Kellis M."/>
            <person name="Gelbart W."/>
            <person name="Iyer V.N."/>
            <person name="Pollard D.A."/>
            <person name="Sackton T.B."/>
            <person name="Larracuente A.M."/>
            <person name="Singh N.D."/>
            <person name="Abad J.P."/>
            <person name="Abt D.N."/>
            <person name="Adryan B."/>
            <person name="Aguade M."/>
            <person name="Akashi H."/>
            <person name="Anderson W.W."/>
            <person name="Aquadro C.F."/>
            <person name="Ardell D.H."/>
            <person name="Arguello R."/>
            <person name="Artieri C.G."/>
            <person name="Barbash D.A."/>
            <person name="Barker D."/>
            <person name="Barsanti P."/>
            <person name="Batterham P."/>
            <person name="Batzoglou S."/>
            <person name="Begun D."/>
            <person name="Bhutkar A."/>
            <person name="Blanco E."/>
            <person name="Bosak S.A."/>
            <person name="Bradley R.K."/>
            <person name="Brand A.D."/>
            <person name="Brent M.R."/>
            <person name="Brooks A.N."/>
            <person name="Brown R.H."/>
            <person name="Butlin R.K."/>
            <person name="Caggese C."/>
            <person name="Calvi B.R."/>
            <person name="Bernardo de Carvalho A."/>
            <person name="Caspi A."/>
            <person name="Castrezana S."/>
            <person name="Celniker S.E."/>
            <person name="Chang J.L."/>
            <person name="Chapple C."/>
            <person name="Chatterji S."/>
            <person name="Chinwalla A."/>
            <person name="Civetta A."/>
            <person name="Clifton S.W."/>
            <person name="Comeron J.M."/>
            <person name="Costello J.C."/>
            <person name="Coyne J.A."/>
            <person name="Daub J."/>
            <person name="David R.G."/>
            <person name="Delcher A.L."/>
            <person name="Delehaunty K."/>
            <person name="Do C.B."/>
            <person name="Ebling H."/>
            <person name="Edwards K."/>
            <person name="Eickbush T."/>
            <person name="Evans J.D."/>
            <person name="Filipski A."/>
            <person name="Findeiss S."/>
            <person name="Freyhult E."/>
            <person name="Fulton L."/>
            <person name="Fulton R."/>
            <person name="Garcia A.C."/>
            <person name="Gardiner A."/>
            <person name="Garfield D.A."/>
            <person name="Garvin B.E."/>
            <person name="Gibson G."/>
            <person name="Gilbert D."/>
            <person name="Gnerre S."/>
            <person name="Godfrey J."/>
            <person name="Good R."/>
            <person name="Gotea V."/>
            <person name="Gravely B."/>
            <person name="Greenberg A.J."/>
            <person name="Griffiths-Jones S."/>
            <person name="Gross S."/>
            <person name="Guigo R."/>
            <person name="Gustafson E.A."/>
            <person name="Haerty W."/>
            <person name="Hahn M.W."/>
            <person name="Halligan D.L."/>
            <person name="Halpern A.L."/>
            <person name="Halter G.M."/>
            <person name="Han M.V."/>
            <person name="Heger A."/>
            <person name="Hillier L."/>
            <person name="Hinrichs A.S."/>
            <person name="Holmes I."/>
            <person name="Hoskins R.A."/>
            <person name="Hubisz M.J."/>
            <person name="Hultmark D."/>
            <person name="Huntley M.A."/>
            <person name="Jaffe D.B."/>
            <person name="Jagadeeshan S."/>
            <person name="Jeck W.R."/>
            <person name="Johnson J."/>
            <person name="Jones C.D."/>
            <person name="Jordan W.C."/>
            <person name="Karpen G.H."/>
            <person name="Kataoka E."/>
            <person name="Keightley P.D."/>
            <person name="Kheradpour P."/>
            <person name="Kirkness E.F."/>
            <person name="Koerich L.B."/>
            <person name="Kristiansen K."/>
            <person name="Kudrna D."/>
            <person name="Kulathinal R.J."/>
            <person name="Kumar S."/>
            <person name="Kwok R."/>
            <person name="Lander E."/>
            <person name="Langley C.H."/>
            <person name="Lapoint R."/>
            <person name="Lazzaro B.P."/>
            <person name="Lee S.J."/>
            <person name="Levesque L."/>
            <person name="Li R."/>
            <person name="Lin C.F."/>
            <person name="Lin M.F."/>
            <person name="Lindblad-Toh K."/>
            <person name="Llopart A."/>
            <person name="Long M."/>
            <person name="Low L."/>
            <person name="Lozovsky E."/>
            <person name="Lu J."/>
            <person name="Luo M."/>
            <person name="Machado C.A."/>
            <person name="Makalowski W."/>
            <person name="Marzo M."/>
            <person name="Matsuda M."/>
            <person name="Matzkin L."/>
            <person name="McAllister B."/>
            <person name="McBride C.S."/>
            <person name="McKernan B."/>
            <person name="McKernan K."/>
            <person name="Mendez-Lago M."/>
            <person name="Minx P."/>
            <person name="Mollenhauer M.U."/>
            <person name="Montooth K."/>
            <person name="Mount S.M."/>
            <person name="Mu X."/>
            <person name="Myers E."/>
            <person name="Negre B."/>
            <person name="Newfeld S."/>
            <person name="Nielsen R."/>
            <person name="Noor M.A."/>
            <person name="O'Grady P."/>
            <person name="Pachter L."/>
            <person name="Papaceit M."/>
            <person name="Parisi M.J."/>
            <person name="Parisi M."/>
            <person name="Parts L."/>
            <person name="Pedersen J.S."/>
            <person name="Pesole G."/>
            <person name="Phillippy A.M."/>
            <person name="Ponting C.P."/>
            <person name="Pop M."/>
            <person name="Porcelli D."/>
            <person name="Powell J.R."/>
            <person name="Prohaska S."/>
            <person name="Pruitt K."/>
            <person name="Puig M."/>
            <person name="Quesneville H."/>
            <person name="Ram K.R."/>
            <person name="Rand D."/>
            <person name="Rasmussen M.D."/>
            <person name="Reed L.K."/>
            <person name="Reenan R."/>
            <person name="Reily A."/>
            <person name="Remington K.A."/>
            <person name="Rieger T.T."/>
            <person name="Ritchie M.G."/>
            <person name="Robin C."/>
            <person name="Rogers Y.H."/>
            <person name="Rohde C."/>
            <person name="Rozas J."/>
            <person name="Rubenfield M.J."/>
            <person name="Ruiz A."/>
            <person name="Russo S."/>
            <person name="Salzberg S.L."/>
            <person name="Sanchez-Gracia A."/>
            <person name="Saranga D.J."/>
            <person name="Sato H."/>
            <person name="Schaeffer S.W."/>
            <person name="Schatz M.C."/>
            <person name="Schlenke T."/>
            <person name="Schwartz R."/>
            <person name="Segarra C."/>
            <person name="Singh R.S."/>
            <person name="Sirot L."/>
            <person name="Sirota M."/>
            <person name="Sisneros N.B."/>
            <person name="Smith C.D."/>
            <person name="Smith T.F."/>
            <person name="Spieth J."/>
            <person name="Stage D.E."/>
            <person name="Stark A."/>
            <person name="Stephan W."/>
            <person name="Strausberg R.L."/>
            <person name="Strempel S."/>
            <person name="Sturgill D."/>
            <person name="Sutton G."/>
            <person name="Sutton G.G."/>
            <person name="Tao W."/>
            <person name="Teichmann S."/>
            <person name="Tobari Y.N."/>
            <person name="Tomimura Y."/>
            <person name="Tsolas J.M."/>
            <person name="Valente V.L."/>
            <person name="Venter E."/>
            <person name="Venter J.C."/>
            <person name="Vicario S."/>
            <person name="Vieira F.G."/>
            <person name="Vilella A.J."/>
            <person name="Villasante A."/>
            <person name="Walenz B."/>
            <person name="Wang J."/>
            <person name="Wasserman M."/>
            <person name="Watts T."/>
            <person name="Wilson D."/>
            <person name="Wilson R.K."/>
            <person name="Wing R.A."/>
            <person name="Wolfner M.F."/>
            <person name="Wong A."/>
            <person name="Wong G.K."/>
            <person name="Wu C.I."/>
            <person name="Wu G."/>
            <person name="Yamamoto D."/>
            <person name="Yang H.P."/>
            <person name="Yang S.P."/>
            <person name="Yorke J.A."/>
            <person name="Yoshida K."/>
            <person name="Zdobnov E."/>
            <person name="Zhang P."/>
            <person name="Zhang Y."/>
            <person name="Zimin A.V."/>
            <person name="Baldwin J."/>
            <person name="Abdouelleil A."/>
            <person name="Abdulkadir J."/>
            <person name="Abebe A."/>
            <person name="Abera B."/>
            <person name="Abreu J."/>
            <person name="Acer S.C."/>
            <person name="Aftuck L."/>
            <person name="Alexander A."/>
            <person name="An P."/>
            <person name="Anderson E."/>
            <person name="Anderson S."/>
            <person name="Arachi H."/>
            <person name="Azer M."/>
            <person name="Bachantsang P."/>
            <person name="Barry A."/>
            <person name="Bayul T."/>
            <person name="Berlin A."/>
            <person name="Bessette D."/>
            <person name="Bloom T."/>
            <person name="Blye J."/>
            <person name="Boguslavskiy L."/>
            <person name="Bonnet C."/>
            <person name="Boukhgalter B."/>
            <person name="Bourzgui I."/>
            <person name="Brown A."/>
            <person name="Cahill P."/>
            <person name="Channer S."/>
            <person name="Cheshatsang Y."/>
            <person name="Chuda L."/>
            <person name="Citroen M."/>
            <person name="Collymore A."/>
            <person name="Cooke P."/>
            <person name="Costello M."/>
            <person name="D'Aco K."/>
            <person name="Daza R."/>
            <person name="De Haan G."/>
            <person name="DeGray S."/>
            <person name="DeMaso C."/>
            <person name="Dhargay N."/>
            <person name="Dooley K."/>
            <person name="Dooley E."/>
            <person name="Doricent M."/>
            <person name="Dorje P."/>
            <person name="Dorjee K."/>
            <person name="Dupes A."/>
            <person name="Elong R."/>
            <person name="Falk J."/>
            <person name="Farina A."/>
            <person name="Faro S."/>
            <person name="Ferguson D."/>
            <person name="Fisher S."/>
            <person name="Foley C.D."/>
            <person name="Franke A."/>
            <person name="Friedrich D."/>
            <person name="Gadbois L."/>
            <person name="Gearin G."/>
            <person name="Gearin C.R."/>
            <person name="Giannoukos G."/>
            <person name="Goode T."/>
            <person name="Graham J."/>
            <person name="Grandbois E."/>
            <person name="Grewal S."/>
            <person name="Gyaltsen K."/>
            <person name="Hafez N."/>
            <person name="Hagos B."/>
            <person name="Hall J."/>
            <person name="Henson C."/>
            <person name="Hollinger A."/>
            <person name="Honan T."/>
            <person name="Huard M.D."/>
            <person name="Hughes L."/>
            <person name="Hurhula B."/>
            <person name="Husby M.E."/>
            <person name="Kamat A."/>
            <person name="Kanga B."/>
            <person name="Kashin S."/>
            <person name="Khazanovich D."/>
            <person name="Kisner P."/>
            <person name="Lance K."/>
            <person name="Lara M."/>
            <person name="Lee W."/>
            <person name="Lennon N."/>
            <person name="Letendre F."/>
            <person name="LeVine R."/>
            <person name="Lipovsky A."/>
            <person name="Liu X."/>
            <person name="Liu J."/>
            <person name="Liu S."/>
            <person name="Lokyitsang T."/>
            <person name="Lokyitsang Y."/>
            <person name="Lubonja R."/>
            <person name="Lui A."/>
            <person name="MacDonald P."/>
            <person name="Magnisalis V."/>
            <person name="Maru K."/>
            <person name="Matthews C."/>
            <person name="McCusker W."/>
            <person name="McDonough S."/>
            <person name="Mehta T."/>
            <person name="Meldrim J."/>
            <person name="Meneus L."/>
            <person name="Mihai O."/>
            <person name="Mihalev A."/>
            <person name="Mihova T."/>
            <person name="Mittelman R."/>
            <person name="Mlenga V."/>
            <person name="Montmayeur A."/>
            <person name="Mulrain L."/>
            <person name="Navidi A."/>
            <person name="Naylor J."/>
            <person name="Negash T."/>
            <person name="Nguyen T."/>
            <person name="Nguyen N."/>
            <person name="Nicol R."/>
            <person name="Norbu C."/>
            <person name="Norbu N."/>
            <person name="Novod N."/>
            <person name="O'Neill B."/>
            <person name="Osman S."/>
            <person name="Markiewicz E."/>
            <person name="Oyono O.L."/>
            <person name="Patti C."/>
            <person name="Phunkhang P."/>
            <person name="Pierre F."/>
            <person name="Priest M."/>
            <person name="Raghuraman S."/>
            <person name="Rege F."/>
            <person name="Reyes R."/>
            <person name="Rise C."/>
            <person name="Rogov P."/>
            <person name="Ross K."/>
            <person name="Ryan E."/>
            <person name="Settipalli S."/>
            <person name="Shea T."/>
            <person name="Sherpa N."/>
            <person name="Shi L."/>
            <person name="Shih D."/>
            <person name="Sparrow T."/>
            <person name="Spaulding J."/>
            <person name="Stalker J."/>
            <person name="Stange-Thomann N."/>
            <person name="Stavropoulos S."/>
            <person name="Stone C."/>
            <person name="Strader C."/>
            <person name="Tesfaye S."/>
            <person name="Thomson T."/>
            <person name="Thoulutsang Y."/>
            <person name="Thoulutsang D."/>
            <person name="Topham K."/>
            <person name="Topping I."/>
            <person name="Tsamla T."/>
            <person name="Vassiliev H."/>
            <person name="Vo A."/>
            <person name="Wangchuk T."/>
            <person name="Wangdi T."/>
            <person name="Weiand M."/>
            <person name="Wilkinson J."/>
            <person name="Wilson A."/>
            <person name="Yadav S."/>
            <person name="Young G."/>
            <person name="Yu Q."/>
            <person name="Zembek L."/>
            <person name="Zhong D."/>
            <person name="Zimmer A."/>
            <person name="Zwirko Z."/>
            <person name="Jaffe D.B."/>
            <person name="Alvarez P."/>
            <person name="Brockman W."/>
            <person name="Butler J."/>
            <person name="Chin C."/>
            <person name="Gnerre S."/>
            <person name="Grabherr M."/>
            <person name="Kleber M."/>
            <person name="Mauceli E."/>
            <person name="MacCallum I."/>
        </authorList>
    </citation>
    <scope>NUCLEOTIDE SEQUENCE [LARGE SCALE GENOMIC DNA]</scope>
    <source>
        <strain evidence="3">MSH-3 / Tucson 14011-0111.49</strain>
    </source>
</reference>